<organism evidence="1 2">
    <name type="scientific">Paenibacillus cellulosilyticus</name>
    <dbReference type="NCBI Taxonomy" id="375489"/>
    <lineage>
        <taxon>Bacteria</taxon>
        <taxon>Bacillati</taxon>
        <taxon>Bacillota</taxon>
        <taxon>Bacilli</taxon>
        <taxon>Bacillales</taxon>
        <taxon>Paenibacillaceae</taxon>
        <taxon>Paenibacillus</taxon>
    </lineage>
</organism>
<dbReference type="Proteomes" id="UP000246635">
    <property type="component" value="Unassembled WGS sequence"/>
</dbReference>
<sequence>MINTPTLAEFSERMIVGMGKIGEQTNPGDVWPALFNRINEINNRLN</sequence>
<evidence type="ECO:0000313" key="2">
    <source>
        <dbReference type="Proteomes" id="UP000246635"/>
    </source>
</evidence>
<evidence type="ECO:0000313" key="1">
    <source>
        <dbReference type="EMBL" id="PWV94475.1"/>
    </source>
</evidence>
<dbReference type="AlphaFoldDB" id="A0A2V2YLH7"/>
<name>A0A2V2YLH7_9BACL</name>
<protein>
    <submittedName>
        <fullName evidence="1">Uncharacterized protein</fullName>
    </submittedName>
</protein>
<gene>
    <name evidence="1" type="ORF">DFQ01_13040</name>
</gene>
<accession>A0A2V2YLH7</accession>
<dbReference type="RefSeq" id="WP_245946879.1">
    <property type="nucleotide sequence ID" value="NZ_CP054612.1"/>
</dbReference>
<proteinExistence type="predicted"/>
<dbReference type="EMBL" id="QGTQ01000030">
    <property type="protein sequence ID" value="PWV94475.1"/>
    <property type="molecule type" value="Genomic_DNA"/>
</dbReference>
<comment type="caution">
    <text evidence="1">The sequence shown here is derived from an EMBL/GenBank/DDBJ whole genome shotgun (WGS) entry which is preliminary data.</text>
</comment>
<keyword evidence="2" id="KW-1185">Reference proteome</keyword>
<reference evidence="1 2" key="1">
    <citation type="submission" date="2018-05" db="EMBL/GenBank/DDBJ databases">
        <title>Genomic Encyclopedia of Type Strains, Phase III (KMG-III): the genomes of soil and plant-associated and newly described type strains.</title>
        <authorList>
            <person name="Whitman W."/>
        </authorList>
    </citation>
    <scope>NUCLEOTIDE SEQUENCE [LARGE SCALE GENOMIC DNA]</scope>
    <source>
        <strain evidence="1 2">CECT 5696</strain>
    </source>
</reference>